<keyword evidence="3" id="KW-0378">Hydrolase</keyword>
<dbReference type="PANTHER" id="PTHR43569:SF2">
    <property type="entry name" value="AMIDOHYDROLASE-RELATED DOMAIN-CONTAINING PROTEIN"/>
    <property type="match status" value="1"/>
</dbReference>
<reference evidence="3 4" key="1">
    <citation type="submission" date="2019-07" db="EMBL/GenBank/DDBJ databases">
        <title>Quadrisphaera sp. strain DD2A genome sequencing and assembly.</title>
        <authorList>
            <person name="Kim I."/>
        </authorList>
    </citation>
    <scope>NUCLEOTIDE SEQUENCE [LARGE SCALE GENOMIC DNA]</scope>
    <source>
        <strain evidence="3 4">DD2A</strain>
    </source>
</reference>
<dbReference type="PANTHER" id="PTHR43569">
    <property type="entry name" value="AMIDOHYDROLASE"/>
    <property type="match status" value="1"/>
</dbReference>
<keyword evidence="4" id="KW-1185">Reference proteome</keyword>
<dbReference type="Proteomes" id="UP000321234">
    <property type="component" value="Unassembled WGS sequence"/>
</dbReference>
<dbReference type="Pfam" id="PF04909">
    <property type="entry name" value="Amidohydro_2"/>
    <property type="match status" value="1"/>
</dbReference>
<evidence type="ECO:0000313" key="4">
    <source>
        <dbReference type="Proteomes" id="UP000321234"/>
    </source>
</evidence>
<name>A0A5C8ZCE3_9ACTN</name>
<dbReference type="GO" id="GO:0016787">
    <property type="term" value="F:hydrolase activity"/>
    <property type="evidence" value="ECO:0007669"/>
    <property type="project" value="UniProtKB-KW"/>
</dbReference>
<dbReference type="InterPro" id="IPR032466">
    <property type="entry name" value="Metal_Hydrolase"/>
</dbReference>
<protein>
    <submittedName>
        <fullName evidence="3">Amidohydrolase family protein</fullName>
    </submittedName>
</protein>
<comment type="similarity">
    <text evidence="1">Belongs to the metallo-dependent hydrolases superfamily.</text>
</comment>
<dbReference type="RefSeq" id="WP_147927138.1">
    <property type="nucleotide sequence ID" value="NZ_VKAC01000008.1"/>
</dbReference>
<dbReference type="AlphaFoldDB" id="A0A5C8ZCE3"/>
<dbReference type="InterPro" id="IPR052350">
    <property type="entry name" value="Metallo-dep_Lactonases"/>
</dbReference>
<feature type="domain" description="Amidohydrolase-related" evidence="2">
    <location>
        <begin position="11"/>
        <end position="295"/>
    </location>
</feature>
<dbReference type="Gene3D" id="3.20.20.140">
    <property type="entry name" value="Metal-dependent hydrolases"/>
    <property type="match status" value="1"/>
</dbReference>
<organism evidence="3 4">
    <name type="scientific">Quadrisphaera setariae</name>
    <dbReference type="NCBI Taxonomy" id="2593304"/>
    <lineage>
        <taxon>Bacteria</taxon>
        <taxon>Bacillati</taxon>
        <taxon>Actinomycetota</taxon>
        <taxon>Actinomycetes</taxon>
        <taxon>Kineosporiales</taxon>
        <taxon>Kineosporiaceae</taxon>
        <taxon>Quadrisphaera</taxon>
    </lineage>
</organism>
<gene>
    <name evidence="3" type="ORF">FMM08_14825</name>
</gene>
<dbReference type="OrthoDB" id="5450317at2"/>
<comment type="caution">
    <text evidence="3">The sequence shown here is derived from an EMBL/GenBank/DDBJ whole genome shotgun (WGS) entry which is preliminary data.</text>
</comment>
<sequence>MPDPTNRPPVVDAHHHFWTYGEADQSAWRTGAHGAIARDYAPADLAADLAAAGVDATVLMQSVDEPDENDRLAAWAAQTAHVRGVVGWLPVLDPGAARAELARADTTAWCGVRTLVGRDPLERLADPGVRALFAELAERGLVWDVVPITPEQVRAVAGLASAVPRLKVVVDHLARPPLDTGGWEPWASNVAALAELPGVALKVSVGVDALTAWDAWRADVLPRYVGHVLDAFGADRLLLASNWPVVLLRASYAQAWGDLRDAVAKALAGGGTQDGDAEAALAQVSGGTAVRWYGL</sequence>
<evidence type="ECO:0000259" key="2">
    <source>
        <dbReference type="Pfam" id="PF04909"/>
    </source>
</evidence>
<dbReference type="InterPro" id="IPR006680">
    <property type="entry name" value="Amidohydro-rel"/>
</dbReference>
<proteinExistence type="inferred from homology"/>
<evidence type="ECO:0000256" key="1">
    <source>
        <dbReference type="ARBA" id="ARBA00038310"/>
    </source>
</evidence>
<dbReference type="SUPFAM" id="SSF51556">
    <property type="entry name" value="Metallo-dependent hydrolases"/>
    <property type="match status" value="1"/>
</dbReference>
<accession>A0A5C8ZCE3</accession>
<evidence type="ECO:0000313" key="3">
    <source>
        <dbReference type="EMBL" id="TXR55562.1"/>
    </source>
</evidence>
<dbReference type="EMBL" id="VKAC01000008">
    <property type="protein sequence ID" value="TXR55562.1"/>
    <property type="molecule type" value="Genomic_DNA"/>
</dbReference>